<gene>
    <name evidence="4" type="ORF">CE91St16_21450</name>
    <name evidence="5" type="ORF">RVH17_15680</name>
</gene>
<dbReference type="Pfam" id="PF16130">
    <property type="entry name" value="DUF4842"/>
    <property type="match status" value="1"/>
</dbReference>
<dbReference type="InterPro" id="IPR032295">
    <property type="entry name" value="DUF4842"/>
</dbReference>
<evidence type="ECO:0000313" key="6">
    <source>
        <dbReference type="Proteomes" id="UP001055105"/>
    </source>
</evidence>
<sequence>MKSVTILTIAAMAMAAATGCSHDTPTPSPEPPVKGGEFNEFGFTTTAPVTLSVDYGDMAGMPANVYFEVYDTCPVEETETAYAKIAGVEPLYAGYTDGQGRFEGTIELPAYIRKAYVLTPAFYARTLLEATRSGDMLTASAESGAPANAAPASTRAKEYHSTAVERDGWKTWLGSYDTTYGSIGYEYDGDLKVKNYGALLKAHASVFDTTKKCPKEYRSSRDLYLEKSAEVVITLLGSNTCWNSSMGYYYYKTGNKPKSLADANVVMIFPNTQDGRWSNSPWESRLYQGVERGTAVQLIYYPEIADGSKAGATTVFPADYRIGFVLATNAWTNRLRAGDKKYRAATSDGLSVNNNGVAYQTPRTAVFRYTDKKSGINSVLFSFEDHTNDENFSDVVFTMTSNPVDAVTDIPSVDVNDGKKTANVLRGIYAFEDLWPSRGDYDMNDVMVRSDYEKVFNEKGVFEESFMLKTFANFAGNANGLAVTLTGAAADAKLEFSVRKPGAETFEAADFERDGKVVLLTPDVKETMGATYRITAKYDAPVAEAQAGTIKPFIYRTDRDGLTAGKRWEVHIPYEAPTARAEMSFFGTNDDKSIPEKGIYYVRAENYPFAFFLSGANDGDVAKLLDQTNEKSPIDQVYPAYAEWAATNGEKNKDWYKK</sequence>
<dbReference type="RefSeq" id="WP_009596640.1">
    <property type="nucleotide sequence ID" value="NZ_AP025581.1"/>
</dbReference>
<feature type="chain" id="PRO_5041358165" evidence="1">
    <location>
        <begin position="23"/>
        <end position="658"/>
    </location>
</feature>
<evidence type="ECO:0000259" key="2">
    <source>
        <dbReference type="Pfam" id="PF13448"/>
    </source>
</evidence>
<dbReference type="Pfam" id="PF13448">
    <property type="entry name" value="DUF4114"/>
    <property type="match status" value="1"/>
</dbReference>
<reference evidence="4" key="1">
    <citation type="submission" date="2022-01" db="EMBL/GenBank/DDBJ databases">
        <title>Novel bile acid biosynthetic pathways are enriched in the microbiome of centenarians.</title>
        <authorList>
            <person name="Sato Y."/>
            <person name="Atarashi K."/>
            <person name="Plichta R.D."/>
            <person name="Arai Y."/>
            <person name="Sasajima S."/>
            <person name="Kearney M.S."/>
            <person name="Suda W."/>
            <person name="Takeshita K."/>
            <person name="Sasaki T."/>
            <person name="Okamoto S."/>
            <person name="Skelly N.A."/>
            <person name="Okamura Y."/>
            <person name="Vlamakis H."/>
            <person name="Li Y."/>
            <person name="Tanoue T."/>
            <person name="Takei H."/>
            <person name="Nittono H."/>
            <person name="Narushima S."/>
            <person name="Irie J."/>
            <person name="Itoh H."/>
            <person name="Moriya K."/>
            <person name="Sugiura Y."/>
            <person name="Suematsu M."/>
            <person name="Moritoki N."/>
            <person name="Shibata S."/>
            <person name="Littman R.D."/>
            <person name="Fischbach A.M."/>
            <person name="Uwamino Y."/>
            <person name="Inoue T."/>
            <person name="Honda A."/>
            <person name="Hattori M."/>
            <person name="Murai T."/>
            <person name="Xavier J.R."/>
            <person name="Hirose N."/>
            <person name="Honda K."/>
        </authorList>
    </citation>
    <scope>NUCLEOTIDE SEQUENCE</scope>
    <source>
        <strain evidence="4">CE91-St16</strain>
    </source>
</reference>
<proteinExistence type="predicted"/>
<dbReference type="InterPro" id="IPR025193">
    <property type="entry name" value="DUF4114"/>
</dbReference>
<keyword evidence="1" id="KW-0732">Signal</keyword>
<evidence type="ECO:0000256" key="1">
    <source>
        <dbReference type="SAM" id="SignalP"/>
    </source>
</evidence>
<dbReference type="PROSITE" id="PS51257">
    <property type="entry name" value="PROKAR_LIPOPROTEIN"/>
    <property type="match status" value="1"/>
</dbReference>
<dbReference type="EMBL" id="BQOL01000001">
    <property type="protein sequence ID" value="GKI19237.1"/>
    <property type="molecule type" value="Genomic_DNA"/>
</dbReference>
<name>A0AA37KSB9_9BACT</name>
<dbReference type="NCBIfam" id="TIGR04456">
    <property type="entry name" value="LruC_dom"/>
    <property type="match status" value="1"/>
</dbReference>
<feature type="domain" description="DUF4842" evidence="3">
    <location>
        <begin position="524"/>
        <end position="656"/>
    </location>
</feature>
<dbReference type="AlphaFoldDB" id="A0AA37KSB9"/>
<feature type="domain" description="DUF4114" evidence="2">
    <location>
        <begin position="316"/>
        <end position="402"/>
    </location>
</feature>
<protein>
    <submittedName>
        <fullName evidence="4">LruC domain-containing protein</fullName>
    </submittedName>
</protein>
<organism evidence="4 6">
    <name type="scientific">Alistipes finegoldii</name>
    <dbReference type="NCBI Taxonomy" id="214856"/>
    <lineage>
        <taxon>Bacteria</taxon>
        <taxon>Pseudomonadati</taxon>
        <taxon>Bacteroidota</taxon>
        <taxon>Bacteroidia</taxon>
        <taxon>Bacteroidales</taxon>
        <taxon>Rikenellaceae</taxon>
        <taxon>Alistipes</taxon>
    </lineage>
</organism>
<accession>A0AA37KSB9</accession>
<evidence type="ECO:0000313" key="4">
    <source>
        <dbReference type="EMBL" id="GKI19237.1"/>
    </source>
</evidence>
<reference evidence="5" key="2">
    <citation type="submission" date="2023-10" db="EMBL/GenBank/DDBJ databases">
        <title>Genome Sequence of the Bacteria from From Gut Wall in Crohn's Disease.</title>
        <authorList>
            <person name="Rodriguez-Palacios A."/>
        </authorList>
    </citation>
    <scope>NUCLEOTIDE SEQUENCE</scope>
    <source>
        <strain evidence="5">CavFT-hAR58</strain>
    </source>
</reference>
<dbReference type="InterPro" id="IPR031025">
    <property type="entry name" value="LruC_dom"/>
</dbReference>
<dbReference type="Proteomes" id="UP001055105">
    <property type="component" value="Unassembled WGS sequence"/>
</dbReference>
<dbReference type="EMBL" id="JAWDES010000006">
    <property type="protein sequence ID" value="MDU0261530.1"/>
    <property type="molecule type" value="Genomic_DNA"/>
</dbReference>
<evidence type="ECO:0000259" key="3">
    <source>
        <dbReference type="Pfam" id="PF16130"/>
    </source>
</evidence>
<comment type="caution">
    <text evidence="4">The sequence shown here is derived from an EMBL/GenBank/DDBJ whole genome shotgun (WGS) entry which is preliminary data.</text>
</comment>
<feature type="signal peptide" evidence="1">
    <location>
        <begin position="1"/>
        <end position="22"/>
    </location>
</feature>
<dbReference type="Proteomes" id="UP001181347">
    <property type="component" value="Unassembled WGS sequence"/>
</dbReference>
<evidence type="ECO:0000313" key="5">
    <source>
        <dbReference type="EMBL" id="MDU0261530.1"/>
    </source>
</evidence>